<dbReference type="PRINTS" id="PR00081">
    <property type="entry name" value="GDHRDH"/>
</dbReference>
<dbReference type="SUPFAM" id="SSF51735">
    <property type="entry name" value="NAD(P)-binding Rossmann-fold domains"/>
    <property type="match status" value="1"/>
</dbReference>
<dbReference type="OMA" id="MEGFAHE"/>
<keyword evidence="2" id="KW-0560">Oxidoreductase</keyword>
<reference evidence="5" key="1">
    <citation type="submission" date="2025-08" db="UniProtKB">
        <authorList>
            <consortium name="RefSeq"/>
        </authorList>
    </citation>
    <scope>IDENTIFICATION</scope>
</reference>
<dbReference type="GO" id="GO:0005829">
    <property type="term" value="C:cytosol"/>
    <property type="evidence" value="ECO:0007669"/>
    <property type="project" value="TreeGrafter"/>
</dbReference>
<name>A0A8B7Y4A4_ACAPL</name>
<dbReference type="RefSeq" id="XP_022088014.1">
    <property type="nucleotide sequence ID" value="XM_022232322.1"/>
</dbReference>
<keyword evidence="4" id="KW-1185">Reference proteome</keyword>
<proteinExistence type="inferred from homology"/>
<dbReference type="PANTHER" id="PTHR43391">
    <property type="entry name" value="RETINOL DEHYDROGENASE-RELATED"/>
    <property type="match status" value="1"/>
</dbReference>
<comment type="similarity">
    <text evidence="1 3">Belongs to the short-chain dehydrogenases/reductases (SDR) family.</text>
</comment>
<evidence type="ECO:0000256" key="3">
    <source>
        <dbReference type="RuleBase" id="RU000363"/>
    </source>
</evidence>
<protein>
    <submittedName>
        <fullName evidence="5">Retinol dehydrogenase 8-like</fullName>
    </submittedName>
</protein>
<organism evidence="4 5">
    <name type="scientific">Acanthaster planci</name>
    <name type="common">Crown-of-thorns starfish</name>
    <dbReference type="NCBI Taxonomy" id="133434"/>
    <lineage>
        <taxon>Eukaryota</taxon>
        <taxon>Metazoa</taxon>
        <taxon>Echinodermata</taxon>
        <taxon>Eleutherozoa</taxon>
        <taxon>Asterozoa</taxon>
        <taxon>Asteroidea</taxon>
        <taxon>Valvatacea</taxon>
        <taxon>Valvatida</taxon>
        <taxon>Acanthasteridae</taxon>
        <taxon>Acanthaster</taxon>
    </lineage>
</organism>
<evidence type="ECO:0000313" key="4">
    <source>
        <dbReference type="Proteomes" id="UP000694845"/>
    </source>
</evidence>
<dbReference type="GO" id="GO:0016491">
    <property type="term" value="F:oxidoreductase activity"/>
    <property type="evidence" value="ECO:0007669"/>
    <property type="project" value="UniProtKB-KW"/>
</dbReference>
<dbReference type="PANTHER" id="PTHR43391:SF86">
    <property type="entry name" value="SHORT-CHAIN DEHYDROGENASE_REDUCTASE FAMILY PROTEIN"/>
    <property type="match status" value="1"/>
</dbReference>
<dbReference type="Gene3D" id="3.40.50.720">
    <property type="entry name" value="NAD(P)-binding Rossmann-like Domain"/>
    <property type="match status" value="1"/>
</dbReference>
<dbReference type="OrthoDB" id="47007at2759"/>
<sequence length="201" mass="21902">MALVSEDKTIVLITGCSSGIGFATAVLLAKDPERKFCVYATMRNPTADRRGPLEAAVGGESGGFLGETLFVRGLDVGQDGDQQGVVDWIVEKEGRIDVLVNNAGVMIWETVDSLPSLDQAQALFDVNFWGTVRMIRAVLPSMKSRKAGRIVNISSFFGIDSKVLRSSRSMQPVNFQSRLLLNLSHLFSDFIISGQCLWSQG</sequence>
<dbReference type="Proteomes" id="UP000694845">
    <property type="component" value="Unplaced"/>
</dbReference>
<dbReference type="KEGG" id="aplc:110977842"/>
<dbReference type="AlphaFoldDB" id="A0A8B7Y4A4"/>
<accession>A0A8B7Y4A4</accession>
<dbReference type="Pfam" id="PF00106">
    <property type="entry name" value="adh_short"/>
    <property type="match status" value="1"/>
</dbReference>
<dbReference type="GeneID" id="110977842"/>
<dbReference type="InterPro" id="IPR002347">
    <property type="entry name" value="SDR_fam"/>
</dbReference>
<evidence type="ECO:0000256" key="1">
    <source>
        <dbReference type="ARBA" id="ARBA00006484"/>
    </source>
</evidence>
<dbReference type="PRINTS" id="PR00080">
    <property type="entry name" value="SDRFAMILY"/>
</dbReference>
<gene>
    <name evidence="5" type="primary">LOC110977842</name>
</gene>
<dbReference type="InterPro" id="IPR036291">
    <property type="entry name" value="NAD(P)-bd_dom_sf"/>
</dbReference>
<evidence type="ECO:0000256" key="2">
    <source>
        <dbReference type="ARBA" id="ARBA00023002"/>
    </source>
</evidence>
<evidence type="ECO:0000313" key="5">
    <source>
        <dbReference type="RefSeq" id="XP_022088014.1"/>
    </source>
</evidence>